<dbReference type="EMBL" id="MECQ01000001">
    <property type="protein sequence ID" value="ODV55473.1"/>
    <property type="molecule type" value="Genomic_DNA"/>
</dbReference>
<proteinExistence type="predicted"/>
<dbReference type="InterPro" id="IPR018755">
    <property type="entry name" value="Phage_Mu_Gp48"/>
</dbReference>
<dbReference type="RefSeq" id="WP_069480559.1">
    <property type="nucleotide sequence ID" value="NZ_KV766182.1"/>
</dbReference>
<gene>
    <name evidence="1" type="ORF">BG258_05940</name>
</gene>
<evidence type="ECO:0000313" key="2">
    <source>
        <dbReference type="Proteomes" id="UP000094784"/>
    </source>
</evidence>
<organism evidence="1 2">
    <name type="scientific">Lysinibacillus fusiformis</name>
    <dbReference type="NCBI Taxonomy" id="28031"/>
    <lineage>
        <taxon>Bacteria</taxon>
        <taxon>Bacillati</taxon>
        <taxon>Bacillota</taxon>
        <taxon>Bacilli</taxon>
        <taxon>Bacillales</taxon>
        <taxon>Bacillaceae</taxon>
        <taxon>Lysinibacillus</taxon>
    </lineage>
</organism>
<name>A0A1E4R4U9_9BACI</name>
<dbReference type="AlphaFoldDB" id="A0A1E4R4U9"/>
<protein>
    <recommendedName>
        <fullName evidence="3">DUF2313 domain-containing protein</fullName>
    </recommendedName>
</protein>
<evidence type="ECO:0000313" key="1">
    <source>
        <dbReference type="EMBL" id="ODV55473.1"/>
    </source>
</evidence>
<evidence type="ECO:0008006" key="3">
    <source>
        <dbReference type="Google" id="ProtNLM"/>
    </source>
</evidence>
<dbReference type="Pfam" id="PF10076">
    <property type="entry name" value="Phage_Mu_Gp48"/>
    <property type="match status" value="1"/>
</dbReference>
<comment type="caution">
    <text evidence="1">The sequence shown here is derived from an EMBL/GenBank/DDBJ whole genome shotgun (WGS) entry which is preliminary data.</text>
</comment>
<dbReference type="Proteomes" id="UP000094784">
    <property type="component" value="Unassembled WGS sequence"/>
</dbReference>
<reference evidence="1 2" key="1">
    <citation type="submission" date="2016-09" db="EMBL/GenBank/DDBJ databases">
        <title>Draft genome sequence of the soil isolate, Lysinibacillus fusiformis M5, a potential hypoxanthine producer.</title>
        <authorList>
            <person name="Gallegos-Monterrosa R."/>
            <person name="Maroti G."/>
            <person name="Balint B."/>
            <person name="Kovacs A.T."/>
        </authorList>
    </citation>
    <scope>NUCLEOTIDE SEQUENCE [LARGE SCALE GENOMIC DNA]</scope>
    <source>
        <strain evidence="1 2">M5</strain>
    </source>
</reference>
<accession>A0A1E4R4U9</accession>
<dbReference type="OrthoDB" id="1629754at2"/>
<sequence length="181" mass="21059">MAREVDVVQYWPPVLIDIKEMLAMAKVENPVLSALWSLIEQTLDDQFVVITSENGANHYEKMLNIHPADNDTLETRRFRILTRYQEQAPYTEEVLIRLLNSLLGNGSYELTINKAEKTLDVKLELTIRGMFDAAKDLLERIVPQNMILTVRLRYIQHSVLRDHRHVDLKQVTHDQIRNGVI</sequence>